<keyword evidence="1" id="KW-0472">Membrane</keyword>
<dbReference type="EMBL" id="WNKU01000032">
    <property type="protein sequence ID" value="MTV50696.1"/>
    <property type="molecule type" value="Genomic_DNA"/>
</dbReference>
<reference evidence="2 3" key="1">
    <citation type="submission" date="2019-11" db="EMBL/GenBank/DDBJ databases">
        <title>Whole-genome sequence of a the green, strictly anaerobic photosynthetic bacterium Heliobacillus mobilis DSM 6151.</title>
        <authorList>
            <person name="Kyndt J.A."/>
            <person name="Meyer T.E."/>
        </authorList>
    </citation>
    <scope>NUCLEOTIDE SEQUENCE [LARGE SCALE GENOMIC DNA]</scope>
    <source>
        <strain evidence="2 3">DSM 6151</strain>
    </source>
</reference>
<feature type="transmembrane region" description="Helical" evidence="1">
    <location>
        <begin position="145"/>
        <end position="172"/>
    </location>
</feature>
<feature type="transmembrane region" description="Helical" evidence="1">
    <location>
        <begin position="227"/>
        <end position="249"/>
    </location>
</feature>
<organism evidence="2 3">
    <name type="scientific">Heliobacterium mobile</name>
    <name type="common">Heliobacillus mobilis</name>
    <dbReference type="NCBI Taxonomy" id="28064"/>
    <lineage>
        <taxon>Bacteria</taxon>
        <taxon>Bacillati</taxon>
        <taxon>Bacillota</taxon>
        <taxon>Clostridia</taxon>
        <taxon>Eubacteriales</taxon>
        <taxon>Heliobacteriaceae</taxon>
        <taxon>Heliobacterium</taxon>
    </lineage>
</organism>
<dbReference type="AlphaFoldDB" id="A0A6I3SPP3"/>
<dbReference type="PANTHER" id="PTHR36833:SF1">
    <property type="entry name" value="INTEGRAL MEMBRANE TRANSPORT PROTEIN"/>
    <property type="match status" value="1"/>
</dbReference>
<gene>
    <name evidence="2" type="ORF">GJ688_17305</name>
</gene>
<keyword evidence="3" id="KW-1185">Reference proteome</keyword>
<protein>
    <submittedName>
        <fullName evidence="2">ABC transporter permease</fullName>
    </submittedName>
</protein>
<dbReference type="Pfam" id="PF06182">
    <property type="entry name" value="ABC2_membrane_6"/>
    <property type="match status" value="1"/>
</dbReference>
<proteinExistence type="predicted"/>
<evidence type="ECO:0000313" key="3">
    <source>
        <dbReference type="Proteomes" id="UP000430670"/>
    </source>
</evidence>
<keyword evidence="1" id="KW-1133">Transmembrane helix</keyword>
<evidence type="ECO:0000256" key="1">
    <source>
        <dbReference type="SAM" id="Phobius"/>
    </source>
</evidence>
<dbReference type="RefSeq" id="WP_170292117.1">
    <property type="nucleotide sequence ID" value="NZ_WNKU01000032.1"/>
</dbReference>
<evidence type="ECO:0000313" key="2">
    <source>
        <dbReference type="EMBL" id="MTV50696.1"/>
    </source>
</evidence>
<comment type="caution">
    <text evidence="2">The sequence shown here is derived from an EMBL/GenBank/DDBJ whole genome shotgun (WGS) entry which is preliminary data.</text>
</comment>
<sequence>MAREIVWNYLQQYVKTKLAYRADFIIESIADLLYQAVSLAFVLIVFTQVPDIAGWTRDEIIGIVGYFMVPFALFNCLFRGSWYIRDQYIVEGQLDRVLIRPVNPLLQIYLEMIELEPLSGAVFGIALMGYARSRLGIELIWWEPLVFVILVAGSVLVYGGIFTALAATGFWAEGRSGVSPLIYNLTGYGRYPVSIYKGAVRWVLTWVIPFAFVGFYPGALFLRHDELALYAGLTPVVGLVIFALGYRYWLYGLSRYRGTGS</sequence>
<dbReference type="PANTHER" id="PTHR36833">
    <property type="entry name" value="SLR0610 PROTEIN-RELATED"/>
    <property type="match status" value="1"/>
</dbReference>
<dbReference type="InterPro" id="IPR010390">
    <property type="entry name" value="ABC-2_transporter-like"/>
</dbReference>
<feature type="transmembrane region" description="Helical" evidence="1">
    <location>
        <begin position="24"/>
        <end position="48"/>
    </location>
</feature>
<feature type="transmembrane region" description="Helical" evidence="1">
    <location>
        <begin position="60"/>
        <end position="78"/>
    </location>
</feature>
<name>A0A6I3SPP3_HELMO</name>
<feature type="transmembrane region" description="Helical" evidence="1">
    <location>
        <begin position="199"/>
        <end position="221"/>
    </location>
</feature>
<accession>A0A6I3SPP3</accession>
<dbReference type="Proteomes" id="UP000430670">
    <property type="component" value="Unassembled WGS sequence"/>
</dbReference>
<keyword evidence="1" id="KW-0812">Transmembrane</keyword>